<organism evidence="1 2">
    <name type="scientific">Stegodyphus mimosarum</name>
    <name type="common">African social velvet spider</name>
    <dbReference type="NCBI Taxonomy" id="407821"/>
    <lineage>
        <taxon>Eukaryota</taxon>
        <taxon>Metazoa</taxon>
        <taxon>Ecdysozoa</taxon>
        <taxon>Arthropoda</taxon>
        <taxon>Chelicerata</taxon>
        <taxon>Arachnida</taxon>
        <taxon>Araneae</taxon>
        <taxon>Araneomorphae</taxon>
        <taxon>Entelegynae</taxon>
        <taxon>Eresoidea</taxon>
        <taxon>Eresidae</taxon>
        <taxon>Stegodyphus</taxon>
    </lineage>
</organism>
<evidence type="ECO:0000313" key="2">
    <source>
        <dbReference type="Proteomes" id="UP000054359"/>
    </source>
</evidence>
<keyword evidence="2" id="KW-1185">Reference proteome</keyword>
<dbReference type="STRING" id="407821.A0A087T6C8"/>
<dbReference type="EMBL" id="KK113642">
    <property type="protein sequence ID" value="KFM60667.1"/>
    <property type="molecule type" value="Genomic_DNA"/>
</dbReference>
<reference evidence="1 2" key="1">
    <citation type="submission" date="2013-11" db="EMBL/GenBank/DDBJ databases">
        <title>Genome sequencing of Stegodyphus mimosarum.</title>
        <authorList>
            <person name="Bechsgaard J."/>
        </authorList>
    </citation>
    <scope>NUCLEOTIDE SEQUENCE [LARGE SCALE GENOMIC DNA]</scope>
</reference>
<evidence type="ECO:0000313" key="1">
    <source>
        <dbReference type="EMBL" id="KFM60667.1"/>
    </source>
</evidence>
<feature type="non-terminal residue" evidence="1">
    <location>
        <position position="76"/>
    </location>
</feature>
<proteinExistence type="predicted"/>
<dbReference type="OrthoDB" id="6436710at2759"/>
<sequence>MFNRHFLSRYLSPIYYERVKVLNPVSTYYQSLEADKDYICSLEKDNGVHRCSDLPQTRYSGRQCNGSAVPFSDNAP</sequence>
<gene>
    <name evidence="1" type="ORF">X975_22254</name>
</gene>
<dbReference type="Proteomes" id="UP000054359">
    <property type="component" value="Unassembled WGS sequence"/>
</dbReference>
<name>A0A087T6C8_STEMI</name>
<accession>A0A087T6C8</accession>
<dbReference type="AlphaFoldDB" id="A0A087T6C8"/>
<protein>
    <submittedName>
        <fullName evidence="1">Uncharacterized protein</fullName>
    </submittedName>
</protein>